<comment type="caution">
    <text evidence="1">The sequence shown here is derived from an EMBL/GenBank/DDBJ whole genome shotgun (WGS) entry which is preliminary data.</text>
</comment>
<dbReference type="Proteomes" id="UP000293036">
    <property type="component" value="Unassembled WGS sequence"/>
</dbReference>
<reference evidence="1 2" key="1">
    <citation type="submission" date="2019-02" db="EMBL/GenBank/DDBJ databases">
        <title>Arcanobacterium bovis sp. nov., isolated from the milk of a cow with mastitis.</title>
        <authorList>
            <person name="Sammra O."/>
            <person name="Foster G."/>
            <person name="Hassan A."/>
            <person name="Alssahen M."/>
            <person name="Laemmler C."/>
            <person name="Borowiak M."/>
            <person name="Malorny B."/>
            <person name="Abdulmawjood A."/>
        </authorList>
    </citation>
    <scope>NUCLEOTIDE SEQUENCE [LARGE SCALE GENOMIC DNA]</scope>
    <source>
        <strain evidence="1 2">C605018/01/1</strain>
    </source>
</reference>
<evidence type="ECO:0000313" key="2">
    <source>
        <dbReference type="Proteomes" id="UP000293036"/>
    </source>
</evidence>
<sequence>MVTLPSDRYNLTESDRQTLLSAASVATAKCAREKLGIPWVGWRITDMADGKNIAFTEFGPWTKALATQNAFDNPSLTTTHTQKPANHPGNLNGMIPDDQVKKMRDTCKDEPDVSKFEFENIAPSGPWTTPLANTRYELMKDQRAQAVVKEIEQCYAEKGLQSKKEAPGYVEGFTAEDRTPQAFAAAIKAAECQEKLNATPRLVEIWAELQAPIITKYADELIAQRQKIDKTLSDAKEYINAHPELFELPK</sequence>
<gene>
    <name evidence="1" type="ORF">EZJ44_08060</name>
</gene>
<dbReference type="OrthoDB" id="3266783at2"/>
<dbReference type="RefSeq" id="WP_131282258.1">
    <property type="nucleotide sequence ID" value="NZ_JBHSLR010000003.1"/>
</dbReference>
<keyword evidence="2" id="KW-1185">Reference proteome</keyword>
<protein>
    <submittedName>
        <fullName evidence="1">Uncharacterized protein</fullName>
    </submittedName>
</protein>
<evidence type="ECO:0000313" key="1">
    <source>
        <dbReference type="EMBL" id="TBW20872.1"/>
    </source>
</evidence>
<accession>A0A4Q9V0D5</accession>
<dbReference type="EMBL" id="SJDT01000007">
    <property type="protein sequence ID" value="TBW20872.1"/>
    <property type="molecule type" value="Genomic_DNA"/>
</dbReference>
<name>A0A4Q9V0D5_9ACTO</name>
<proteinExistence type="predicted"/>
<organism evidence="1 2">
    <name type="scientific">Arcanobacterium bovis</name>
    <dbReference type="NCBI Taxonomy" id="2529275"/>
    <lineage>
        <taxon>Bacteria</taxon>
        <taxon>Bacillati</taxon>
        <taxon>Actinomycetota</taxon>
        <taxon>Actinomycetes</taxon>
        <taxon>Actinomycetales</taxon>
        <taxon>Actinomycetaceae</taxon>
        <taxon>Arcanobacterium</taxon>
    </lineage>
</organism>
<dbReference type="AlphaFoldDB" id="A0A4Q9V0D5"/>